<evidence type="ECO:0000313" key="3">
    <source>
        <dbReference type="Proteomes" id="UP000291236"/>
    </source>
</evidence>
<organism evidence="2 3">
    <name type="scientific">Fluviispira sanaruensis</name>
    <dbReference type="NCBI Taxonomy" id="2493639"/>
    <lineage>
        <taxon>Bacteria</taxon>
        <taxon>Pseudomonadati</taxon>
        <taxon>Bdellovibrionota</taxon>
        <taxon>Oligoflexia</taxon>
        <taxon>Silvanigrellales</taxon>
        <taxon>Silvanigrellaceae</taxon>
        <taxon>Fluviispira</taxon>
    </lineage>
</organism>
<dbReference type="GO" id="GO:0016226">
    <property type="term" value="P:iron-sulfur cluster assembly"/>
    <property type="evidence" value="ECO:0007669"/>
    <property type="project" value="InterPro"/>
</dbReference>
<dbReference type="InterPro" id="IPR037284">
    <property type="entry name" value="SUF_FeS_clus_asmbl_SufBD_sf"/>
</dbReference>
<evidence type="ECO:0000313" key="2">
    <source>
        <dbReference type="EMBL" id="BBH52684.1"/>
    </source>
</evidence>
<dbReference type="InterPro" id="IPR000825">
    <property type="entry name" value="SUF_FeS_clus_asmbl_SufBD_core"/>
</dbReference>
<keyword evidence="3" id="KW-1185">Reference proteome</keyword>
<dbReference type="RefSeq" id="WP_130607378.1">
    <property type="nucleotide sequence ID" value="NZ_AP019368.1"/>
</dbReference>
<reference evidence="2 3" key="1">
    <citation type="submission" date="2018-12" db="EMBL/GenBank/DDBJ databases">
        <title>Rubrispira sanarue gen. nov., sp., nov., a member of the order Silvanigrellales, isolated from a brackish lake in Hamamatsu Japan.</title>
        <authorList>
            <person name="Maejima Y."/>
            <person name="Iino T."/>
            <person name="Muraguchi Y."/>
            <person name="Fukuda K."/>
            <person name="Nojiri H."/>
            <person name="Ohkuma M."/>
            <person name="Moriuchi R."/>
            <person name="Dohra H."/>
            <person name="Kimbara K."/>
            <person name="Shintani M."/>
        </authorList>
    </citation>
    <scope>NUCLEOTIDE SEQUENCE [LARGE SCALE GENOMIC DNA]</scope>
    <source>
        <strain evidence="2 3">RF1110005</strain>
    </source>
</reference>
<gene>
    <name evidence="2" type="ORF">JCM31447_11250</name>
</gene>
<evidence type="ECO:0000259" key="1">
    <source>
        <dbReference type="Pfam" id="PF01458"/>
    </source>
</evidence>
<dbReference type="PANTHER" id="PTHR43575">
    <property type="entry name" value="PROTEIN ABCI7, CHLOROPLASTIC"/>
    <property type="match status" value="1"/>
</dbReference>
<protein>
    <recommendedName>
        <fullName evidence="1">SUF system FeS cluster assembly SufBD core domain-containing protein</fullName>
    </recommendedName>
</protein>
<dbReference type="SUPFAM" id="SSF101960">
    <property type="entry name" value="Stabilizer of iron transporter SufD"/>
    <property type="match status" value="1"/>
</dbReference>
<proteinExistence type="predicted"/>
<dbReference type="Pfam" id="PF01458">
    <property type="entry name" value="SUFBD_core"/>
    <property type="match status" value="1"/>
</dbReference>
<dbReference type="OrthoDB" id="5288223at2"/>
<sequence length="428" mass="47484">MTVIHLESKKLALCPKYPEESWRKTNPEIFFLPQDEVLNFQGHSVQEKLSTFLPWKISYRNPKDTLVHLSSLKKQFGEACDAIFQKDLNRIILVEIGHGIVDVYSSDALKSTVEFLSAPFEVKSIAPNSDIGFALANRLKASAPHEIIMKLATQGNEKPLIIVTNHLNCNFSQIYSTFKLVLAKGSQAELIIAEGNSQFGVLRHTLVLEENAQLSQLWINITTDDAKNSNSLFEREVNLGENSKFIDAQIMAPHGITRVTSNIVFSGKRASANSSAAVIATHGNFDYEPIQEHKVPQGNSHLNIKMIVANRAKSVFQGLVIIDKEAPQTLAMQVNKNLLLSKNARIDASPRLEILPNDVMCKHGSATGEIDEKQLYYLSTRGFSTAEARKLIIKSFAQETLSLLESESLLLNAAEHALEAALNQLPQT</sequence>
<accession>A0A4P2VL71</accession>
<dbReference type="AlphaFoldDB" id="A0A4P2VL71"/>
<name>A0A4P2VL71_FLUSA</name>
<feature type="domain" description="SUF system FeS cluster assembly SufBD core" evidence="1">
    <location>
        <begin position="175"/>
        <end position="396"/>
    </location>
</feature>
<dbReference type="KEGG" id="sbf:JCM31447_11250"/>
<dbReference type="InterPro" id="IPR055346">
    <property type="entry name" value="Fe-S_cluster_assembly_SufBD"/>
</dbReference>
<dbReference type="Proteomes" id="UP000291236">
    <property type="component" value="Chromosome"/>
</dbReference>
<dbReference type="PANTHER" id="PTHR43575:SF1">
    <property type="entry name" value="PROTEIN ABCI7, CHLOROPLASTIC"/>
    <property type="match status" value="1"/>
</dbReference>
<dbReference type="EMBL" id="AP019368">
    <property type="protein sequence ID" value="BBH52684.1"/>
    <property type="molecule type" value="Genomic_DNA"/>
</dbReference>